<dbReference type="Ensembl" id="ENSACIT00000001584.1">
    <property type="protein sequence ID" value="ENSACIP00000001520.1"/>
    <property type="gene ID" value="ENSACIG00000001273.1"/>
</dbReference>
<proteinExistence type="predicted"/>
<dbReference type="Proteomes" id="UP000261340">
    <property type="component" value="Unplaced"/>
</dbReference>
<dbReference type="STRING" id="61819.ENSACIP00000001520"/>
<sequence length="186" mass="21840">MQTQEHAKWFFNCFFILCSEIAELEKDLNKYKQYRRILFTLSPPEWQEAQQAETLRAKVFRFPSSHSQLSYIQDIMLHALARKVTEVYSSCVNNQLTKLSTLGKLSSIERQMFLLQEETDSIPEKTLNELRHSKNSERKDRFVSLKSGRKLMPRCFPVKQKIEVVDEDTDLAEDDVHARLFCEGSD</sequence>
<dbReference type="GeneTree" id="ENSGT00940000167349"/>
<reference evidence="1" key="1">
    <citation type="submission" date="2025-08" db="UniProtKB">
        <authorList>
            <consortium name="Ensembl"/>
        </authorList>
    </citation>
    <scope>IDENTIFICATION</scope>
</reference>
<protein>
    <submittedName>
        <fullName evidence="1">Uncharacterized protein</fullName>
    </submittedName>
</protein>
<evidence type="ECO:0000313" key="2">
    <source>
        <dbReference type="Proteomes" id="UP000261340"/>
    </source>
</evidence>
<reference evidence="1" key="2">
    <citation type="submission" date="2025-09" db="UniProtKB">
        <authorList>
            <consortium name="Ensembl"/>
        </authorList>
    </citation>
    <scope>IDENTIFICATION</scope>
</reference>
<organism evidence="1 2">
    <name type="scientific">Amphilophus citrinellus</name>
    <name type="common">Midas cichlid</name>
    <name type="synonym">Cichlasoma citrinellum</name>
    <dbReference type="NCBI Taxonomy" id="61819"/>
    <lineage>
        <taxon>Eukaryota</taxon>
        <taxon>Metazoa</taxon>
        <taxon>Chordata</taxon>
        <taxon>Craniata</taxon>
        <taxon>Vertebrata</taxon>
        <taxon>Euteleostomi</taxon>
        <taxon>Actinopterygii</taxon>
        <taxon>Neopterygii</taxon>
        <taxon>Teleostei</taxon>
        <taxon>Neoteleostei</taxon>
        <taxon>Acanthomorphata</taxon>
        <taxon>Ovalentaria</taxon>
        <taxon>Cichlomorphae</taxon>
        <taxon>Cichliformes</taxon>
        <taxon>Cichlidae</taxon>
        <taxon>New World cichlids</taxon>
        <taxon>Cichlasomatinae</taxon>
        <taxon>Heroini</taxon>
        <taxon>Amphilophus</taxon>
    </lineage>
</organism>
<accession>A0A3Q0QVU9</accession>
<keyword evidence="2" id="KW-1185">Reference proteome</keyword>
<evidence type="ECO:0000313" key="1">
    <source>
        <dbReference type="Ensembl" id="ENSACIP00000001520.1"/>
    </source>
</evidence>
<dbReference type="AlphaFoldDB" id="A0A3Q0QVU9"/>
<name>A0A3Q0QVU9_AMPCI</name>